<dbReference type="Proteomes" id="UP000245207">
    <property type="component" value="Unassembled WGS sequence"/>
</dbReference>
<dbReference type="PANTHER" id="PTHR45650:SF9">
    <property type="entry name" value="SGNH HYDROLASE-TYPE ESTERASE DOMAIN-CONTAINING PROTEIN"/>
    <property type="match status" value="1"/>
</dbReference>
<evidence type="ECO:0000256" key="4">
    <source>
        <dbReference type="ARBA" id="ARBA00022729"/>
    </source>
</evidence>
<reference evidence="9 10" key="1">
    <citation type="journal article" date="2018" name="Mol. Plant">
        <title>The genome of Artemisia annua provides insight into the evolution of Asteraceae family and artemisinin biosynthesis.</title>
        <authorList>
            <person name="Shen Q."/>
            <person name="Zhang L."/>
            <person name="Liao Z."/>
            <person name="Wang S."/>
            <person name="Yan T."/>
            <person name="Shi P."/>
            <person name="Liu M."/>
            <person name="Fu X."/>
            <person name="Pan Q."/>
            <person name="Wang Y."/>
            <person name="Lv Z."/>
            <person name="Lu X."/>
            <person name="Zhang F."/>
            <person name="Jiang W."/>
            <person name="Ma Y."/>
            <person name="Chen M."/>
            <person name="Hao X."/>
            <person name="Li L."/>
            <person name="Tang Y."/>
            <person name="Lv G."/>
            <person name="Zhou Y."/>
            <person name="Sun X."/>
            <person name="Brodelius P.E."/>
            <person name="Rose J.K.C."/>
            <person name="Tang K."/>
        </authorList>
    </citation>
    <scope>NUCLEOTIDE SEQUENCE [LARGE SCALE GENOMIC DNA]</scope>
    <source>
        <strain evidence="10">cv. Huhao1</strain>
        <tissue evidence="9">Leaf</tissue>
    </source>
</reference>
<dbReference type="GO" id="GO:0005576">
    <property type="term" value="C:extracellular region"/>
    <property type="evidence" value="ECO:0007669"/>
    <property type="project" value="UniProtKB-SubCell"/>
</dbReference>
<keyword evidence="4 8" id="KW-0732">Signal</keyword>
<dbReference type="AlphaFoldDB" id="A0A2U1MMF1"/>
<accession>A0A2U1MMF1</accession>
<evidence type="ECO:0000256" key="6">
    <source>
        <dbReference type="ARBA" id="ARBA00022963"/>
    </source>
</evidence>
<dbReference type="InterPro" id="IPR051238">
    <property type="entry name" value="GDSL_esterase/lipase"/>
</dbReference>
<evidence type="ECO:0000256" key="3">
    <source>
        <dbReference type="ARBA" id="ARBA00022525"/>
    </source>
</evidence>
<gene>
    <name evidence="9" type="ORF">CTI12_AA365520</name>
</gene>
<protein>
    <submittedName>
        <fullName evidence="9">SGNH hydrolase-type esterase domain-containing protein</fullName>
    </submittedName>
</protein>
<keyword evidence="5 9" id="KW-0378">Hydrolase</keyword>
<comment type="similarity">
    <text evidence="2">Belongs to the 'GDSL' lipolytic enzyme family.</text>
</comment>
<evidence type="ECO:0000313" key="9">
    <source>
        <dbReference type="EMBL" id="PWA62439.1"/>
    </source>
</evidence>
<dbReference type="InterPro" id="IPR001087">
    <property type="entry name" value="GDSL"/>
</dbReference>
<dbReference type="EMBL" id="PKPP01004869">
    <property type="protein sequence ID" value="PWA62439.1"/>
    <property type="molecule type" value="Genomic_DNA"/>
</dbReference>
<organism evidence="9 10">
    <name type="scientific">Artemisia annua</name>
    <name type="common">Sweet wormwood</name>
    <dbReference type="NCBI Taxonomy" id="35608"/>
    <lineage>
        <taxon>Eukaryota</taxon>
        <taxon>Viridiplantae</taxon>
        <taxon>Streptophyta</taxon>
        <taxon>Embryophyta</taxon>
        <taxon>Tracheophyta</taxon>
        <taxon>Spermatophyta</taxon>
        <taxon>Magnoliopsida</taxon>
        <taxon>eudicotyledons</taxon>
        <taxon>Gunneridae</taxon>
        <taxon>Pentapetalae</taxon>
        <taxon>asterids</taxon>
        <taxon>campanulids</taxon>
        <taxon>Asterales</taxon>
        <taxon>Asteraceae</taxon>
        <taxon>Asteroideae</taxon>
        <taxon>Anthemideae</taxon>
        <taxon>Artemisiinae</taxon>
        <taxon>Artemisia</taxon>
    </lineage>
</organism>
<dbReference type="InterPro" id="IPR036514">
    <property type="entry name" value="SGNH_hydro_sf"/>
</dbReference>
<dbReference type="InterPro" id="IPR035669">
    <property type="entry name" value="SGNH_plant_lipase-like"/>
</dbReference>
<comment type="caution">
    <text evidence="9">The sequence shown here is derived from an EMBL/GenBank/DDBJ whole genome shotgun (WGS) entry which is preliminary data.</text>
</comment>
<keyword evidence="10" id="KW-1185">Reference proteome</keyword>
<evidence type="ECO:0000256" key="8">
    <source>
        <dbReference type="SAM" id="SignalP"/>
    </source>
</evidence>
<dbReference type="OrthoDB" id="1683520at2759"/>
<dbReference type="STRING" id="35608.A0A2U1MMF1"/>
<dbReference type="Pfam" id="PF00657">
    <property type="entry name" value="Lipase_GDSL"/>
    <property type="match status" value="1"/>
</dbReference>
<dbReference type="CDD" id="cd01837">
    <property type="entry name" value="SGNH_plant_lipase_like"/>
    <property type="match status" value="1"/>
</dbReference>
<evidence type="ECO:0000256" key="7">
    <source>
        <dbReference type="ARBA" id="ARBA00023098"/>
    </source>
</evidence>
<feature type="chain" id="PRO_5015612975" evidence="8">
    <location>
        <begin position="27"/>
        <end position="375"/>
    </location>
</feature>
<feature type="signal peptide" evidence="8">
    <location>
        <begin position="1"/>
        <end position="26"/>
    </location>
</feature>
<dbReference type="GO" id="GO:0016788">
    <property type="term" value="F:hydrolase activity, acting on ester bonds"/>
    <property type="evidence" value="ECO:0007669"/>
    <property type="project" value="InterPro"/>
</dbReference>
<evidence type="ECO:0000256" key="2">
    <source>
        <dbReference type="ARBA" id="ARBA00008668"/>
    </source>
</evidence>
<dbReference type="Gene3D" id="3.40.50.1110">
    <property type="entry name" value="SGNH hydrolase"/>
    <property type="match status" value="1"/>
</dbReference>
<keyword evidence="7" id="KW-0443">Lipid metabolism</keyword>
<sequence length="375" mass="42038">MAHKFSRLVLVHLFIVLMHLEPFVVSEEPQVPCYFIFGDSLVDSGNNNQLVTASKVNYPPYGIDFSEKASGRFTNGRTSADLIGLETVGVVSMIISVSTSHSMITGEHLGFDEYIPSYAVATDEQINKGVNYASGSSGIRDETGSHLGERISLNMQLLHHDSIVSRLSNLQHDTTFTNKCIYLVNIGSNDYINNYFFSDYYNTSRIYDPTQYAVILIEQYSEQLMTLYNLGARKIVVFGLARIGCIPAEIGRFGTHGKLCVDPLNEAAKIFNNKLKSLVDELNNIYSDGRFTFINVTSISAPQGDIPFPNEPCCQVREDWQCTPNTDPCRFRDLSLFFDGFHPTEISNILLAARSYTRLFTTDASPWDIKHLSQL</sequence>
<evidence type="ECO:0000313" key="10">
    <source>
        <dbReference type="Proteomes" id="UP000245207"/>
    </source>
</evidence>
<evidence type="ECO:0000256" key="1">
    <source>
        <dbReference type="ARBA" id="ARBA00004613"/>
    </source>
</evidence>
<keyword evidence="6" id="KW-0442">Lipid degradation</keyword>
<evidence type="ECO:0000256" key="5">
    <source>
        <dbReference type="ARBA" id="ARBA00022801"/>
    </source>
</evidence>
<dbReference type="GO" id="GO:0016042">
    <property type="term" value="P:lipid catabolic process"/>
    <property type="evidence" value="ECO:0007669"/>
    <property type="project" value="UniProtKB-KW"/>
</dbReference>
<comment type="subcellular location">
    <subcellularLocation>
        <location evidence="1">Secreted</location>
    </subcellularLocation>
</comment>
<keyword evidence="3" id="KW-0964">Secreted</keyword>
<proteinExistence type="inferred from homology"/>
<name>A0A2U1MMF1_ARTAN</name>
<dbReference type="SUPFAM" id="SSF52266">
    <property type="entry name" value="SGNH hydrolase"/>
    <property type="match status" value="1"/>
</dbReference>
<dbReference type="PANTHER" id="PTHR45650">
    <property type="entry name" value="GDSL-LIKE LIPASE/ACYLHYDROLASE-RELATED"/>
    <property type="match status" value="1"/>
</dbReference>